<reference evidence="2 3" key="1">
    <citation type="submission" date="2013-03" db="EMBL/GenBank/DDBJ databases">
        <title>The Genome Sequence of Capronia coronata CBS 617.96.</title>
        <authorList>
            <consortium name="The Broad Institute Genomics Platform"/>
            <person name="Cuomo C."/>
            <person name="de Hoog S."/>
            <person name="Gorbushina A."/>
            <person name="Walker B."/>
            <person name="Young S.K."/>
            <person name="Zeng Q."/>
            <person name="Gargeya S."/>
            <person name="Fitzgerald M."/>
            <person name="Haas B."/>
            <person name="Abouelleil A."/>
            <person name="Allen A.W."/>
            <person name="Alvarado L."/>
            <person name="Arachchi H.M."/>
            <person name="Berlin A.M."/>
            <person name="Chapman S.B."/>
            <person name="Gainer-Dewar J."/>
            <person name="Goldberg J."/>
            <person name="Griggs A."/>
            <person name="Gujja S."/>
            <person name="Hansen M."/>
            <person name="Howarth C."/>
            <person name="Imamovic A."/>
            <person name="Ireland A."/>
            <person name="Larimer J."/>
            <person name="McCowan C."/>
            <person name="Murphy C."/>
            <person name="Pearson M."/>
            <person name="Poon T.W."/>
            <person name="Priest M."/>
            <person name="Roberts A."/>
            <person name="Saif S."/>
            <person name="Shea T."/>
            <person name="Sisk P."/>
            <person name="Sykes S."/>
            <person name="Wortman J."/>
            <person name="Nusbaum C."/>
            <person name="Birren B."/>
        </authorList>
    </citation>
    <scope>NUCLEOTIDE SEQUENCE [LARGE SCALE GENOMIC DNA]</scope>
    <source>
        <strain evidence="2 3">CBS 617.96</strain>
    </source>
</reference>
<name>W9Y0R5_9EURO</name>
<dbReference type="PANTHER" id="PTHR13194:SF19">
    <property type="entry name" value="NAD(P)-BINDING ROSSMANN-FOLD SUPERFAMILY PROTEIN"/>
    <property type="match status" value="1"/>
</dbReference>
<dbReference type="OrthoDB" id="426386at2759"/>
<dbReference type="GO" id="GO:0051082">
    <property type="term" value="F:unfolded protein binding"/>
    <property type="evidence" value="ECO:0007669"/>
    <property type="project" value="TreeGrafter"/>
</dbReference>
<dbReference type="AlphaFoldDB" id="W9Y0R5"/>
<gene>
    <name evidence="2" type="ORF">A1O1_06447</name>
</gene>
<evidence type="ECO:0000313" key="3">
    <source>
        <dbReference type="Proteomes" id="UP000019484"/>
    </source>
</evidence>
<dbReference type="PANTHER" id="PTHR13194">
    <property type="entry name" value="COMPLEX I INTERMEDIATE-ASSOCIATED PROTEIN 30"/>
    <property type="match status" value="1"/>
</dbReference>
<dbReference type="InterPro" id="IPR039131">
    <property type="entry name" value="NDUFAF1"/>
</dbReference>
<feature type="domain" description="NADH:ubiquinone oxidoreductase intermediate-associated protein 30" evidence="1">
    <location>
        <begin position="2"/>
        <end position="135"/>
    </location>
</feature>
<dbReference type="STRING" id="1182541.W9Y0R5"/>
<evidence type="ECO:0000259" key="1">
    <source>
        <dbReference type="Pfam" id="PF08547"/>
    </source>
</evidence>
<evidence type="ECO:0000313" key="2">
    <source>
        <dbReference type="EMBL" id="EXJ86078.1"/>
    </source>
</evidence>
<dbReference type="eggNOG" id="ENOG502S3C5">
    <property type="taxonomic scope" value="Eukaryota"/>
</dbReference>
<organism evidence="2 3">
    <name type="scientific">Capronia coronata CBS 617.96</name>
    <dbReference type="NCBI Taxonomy" id="1182541"/>
    <lineage>
        <taxon>Eukaryota</taxon>
        <taxon>Fungi</taxon>
        <taxon>Dikarya</taxon>
        <taxon>Ascomycota</taxon>
        <taxon>Pezizomycotina</taxon>
        <taxon>Eurotiomycetes</taxon>
        <taxon>Chaetothyriomycetidae</taxon>
        <taxon>Chaetothyriales</taxon>
        <taxon>Herpotrichiellaceae</taxon>
        <taxon>Capronia</taxon>
    </lineage>
</organism>
<dbReference type="RefSeq" id="XP_007725516.1">
    <property type="nucleotide sequence ID" value="XM_007727326.1"/>
</dbReference>
<dbReference type="Pfam" id="PF08547">
    <property type="entry name" value="CIA30"/>
    <property type="match status" value="1"/>
</dbReference>
<sequence>MKLSPFAGVEVSIDPLQSDDHVYTLILKDQLLPRNPVNGREQSTVSWELDFAKKDCSPEGNAGSPAAFIFIPWDHFKPTYRGKPCSDSKPLDLSDIKRISIMIRRYAHWSLIVVDESLRISSFFGSQQGDFRLRIKSIAVCSSPLLDD</sequence>
<dbReference type="GeneID" id="19161315"/>
<accession>W9Y0R5</accession>
<dbReference type="GO" id="GO:0010257">
    <property type="term" value="P:NADH dehydrogenase complex assembly"/>
    <property type="evidence" value="ECO:0007669"/>
    <property type="project" value="TreeGrafter"/>
</dbReference>
<dbReference type="InterPro" id="IPR013857">
    <property type="entry name" value="NADH-UbQ_OxRdtase-assoc_prot30"/>
</dbReference>
<dbReference type="EMBL" id="AMWN01000005">
    <property type="protein sequence ID" value="EXJ86078.1"/>
    <property type="molecule type" value="Genomic_DNA"/>
</dbReference>
<dbReference type="Proteomes" id="UP000019484">
    <property type="component" value="Unassembled WGS sequence"/>
</dbReference>
<proteinExistence type="predicted"/>
<dbReference type="HOGENOM" id="CLU_1758571_0_0_1"/>
<protein>
    <recommendedName>
        <fullName evidence="1">NADH:ubiquinone oxidoreductase intermediate-associated protein 30 domain-containing protein</fullName>
    </recommendedName>
</protein>
<keyword evidence="3" id="KW-1185">Reference proteome</keyword>
<comment type="caution">
    <text evidence="2">The sequence shown here is derived from an EMBL/GenBank/DDBJ whole genome shotgun (WGS) entry which is preliminary data.</text>
</comment>